<keyword evidence="1" id="KW-0812">Transmembrane</keyword>
<name>A0A8T4GEP7_9EURY</name>
<evidence type="ECO:0000313" key="3">
    <source>
        <dbReference type="Proteomes" id="UP000823588"/>
    </source>
</evidence>
<dbReference type="OrthoDB" id="197233at2157"/>
<organism evidence="2 3">
    <name type="scientific">Halorubrum alkaliphilum</name>
    <dbReference type="NCBI Taxonomy" id="261290"/>
    <lineage>
        <taxon>Archaea</taxon>
        <taxon>Methanobacteriati</taxon>
        <taxon>Methanobacteriota</taxon>
        <taxon>Stenosarchaea group</taxon>
        <taxon>Halobacteria</taxon>
        <taxon>Halobacteriales</taxon>
        <taxon>Haloferacaceae</taxon>
        <taxon>Halorubrum</taxon>
    </lineage>
</organism>
<protein>
    <submittedName>
        <fullName evidence="2">Sec-independent protein secretion pathway component TatC</fullName>
    </submittedName>
</protein>
<keyword evidence="1" id="KW-1133">Transmembrane helix</keyword>
<dbReference type="InterPro" id="IPR055956">
    <property type="entry name" value="DUF7534"/>
</dbReference>
<evidence type="ECO:0000256" key="1">
    <source>
        <dbReference type="SAM" id="Phobius"/>
    </source>
</evidence>
<feature type="transmembrane region" description="Helical" evidence="1">
    <location>
        <begin position="40"/>
        <end position="59"/>
    </location>
</feature>
<dbReference type="RefSeq" id="WP_209484939.1">
    <property type="nucleotide sequence ID" value="NZ_JAGGKQ010000010.1"/>
</dbReference>
<evidence type="ECO:0000313" key="2">
    <source>
        <dbReference type="EMBL" id="MBP1922613.1"/>
    </source>
</evidence>
<dbReference type="AlphaFoldDB" id="A0A8T4GEP7"/>
<proteinExistence type="predicted"/>
<dbReference type="Proteomes" id="UP000823588">
    <property type="component" value="Unassembled WGS sequence"/>
</dbReference>
<reference evidence="2" key="1">
    <citation type="submission" date="2021-03" db="EMBL/GenBank/DDBJ databases">
        <title>Genomic Encyclopedia of Type Strains, Phase IV (KMG-IV): sequencing the most valuable type-strain genomes for metagenomic binning, comparative biology and taxonomic classification.</title>
        <authorList>
            <person name="Goeker M."/>
        </authorList>
    </citation>
    <scope>NUCLEOTIDE SEQUENCE</scope>
    <source>
        <strain evidence="2">DSM 23564</strain>
    </source>
</reference>
<comment type="caution">
    <text evidence="2">The sequence shown here is derived from an EMBL/GenBank/DDBJ whole genome shotgun (WGS) entry which is preliminary data.</text>
</comment>
<sequence>MDTAALGRFLLVLLVANGIGFVIAAVVSPPDPFTQLSYYLPMFPITVVVAYVLVYKCGFDRINAAI</sequence>
<accession>A0A8T4GEP7</accession>
<gene>
    <name evidence="2" type="ORF">J2751_001626</name>
</gene>
<dbReference type="EMBL" id="JAGGKQ010000010">
    <property type="protein sequence ID" value="MBP1922613.1"/>
    <property type="molecule type" value="Genomic_DNA"/>
</dbReference>
<keyword evidence="3" id="KW-1185">Reference proteome</keyword>
<keyword evidence="1" id="KW-0472">Membrane</keyword>
<dbReference type="Pfam" id="PF24378">
    <property type="entry name" value="DUF7534"/>
    <property type="match status" value="1"/>
</dbReference>